<evidence type="ECO:0000256" key="1">
    <source>
        <dbReference type="SAM" id="MobiDB-lite"/>
    </source>
</evidence>
<keyword evidence="4" id="KW-1185">Reference proteome</keyword>
<dbReference type="AlphaFoldDB" id="A0AAE1EXJ5"/>
<evidence type="ECO:0000313" key="4">
    <source>
        <dbReference type="Proteomes" id="UP001286313"/>
    </source>
</evidence>
<reference evidence="3" key="1">
    <citation type="submission" date="2023-10" db="EMBL/GenBank/DDBJ databases">
        <title>Genome assemblies of two species of porcelain crab, Petrolisthes cinctipes and Petrolisthes manimaculis (Anomura: Porcellanidae).</title>
        <authorList>
            <person name="Angst P."/>
        </authorList>
    </citation>
    <scope>NUCLEOTIDE SEQUENCE</scope>
    <source>
        <strain evidence="3">PB745_01</strain>
        <tissue evidence="3">Gill</tissue>
    </source>
</reference>
<dbReference type="SUPFAM" id="SSF81383">
    <property type="entry name" value="F-box domain"/>
    <property type="match status" value="1"/>
</dbReference>
<dbReference type="SMART" id="SM00256">
    <property type="entry name" value="FBOX"/>
    <property type="match status" value="1"/>
</dbReference>
<comment type="caution">
    <text evidence="3">The sequence shown here is derived from an EMBL/GenBank/DDBJ whole genome shotgun (WGS) entry which is preliminary data.</text>
</comment>
<dbReference type="InterPro" id="IPR001810">
    <property type="entry name" value="F-box_dom"/>
</dbReference>
<feature type="domain" description="F-box" evidence="2">
    <location>
        <begin position="22"/>
        <end position="62"/>
    </location>
</feature>
<evidence type="ECO:0000259" key="2">
    <source>
        <dbReference type="SMART" id="SM00256"/>
    </source>
</evidence>
<proteinExistence type="predicted"/>
<accession>A0AAE1EXJ5</accession>
<dbReference type="InterPro" id="IPR036047">
    <property type="entry name" value="F-box-like_dom_sf"/>
</dbReference>
<dbReference type="Pfam" id="PF00646">
    <property type="entry name" value="F-box"/>
    <property type="match status" value="1"/>
</dbReference>
<organism evidence="3 4">
    <name type="scientific">Petrolisthes cinctipes</name>
    <name type="common">Flat porcelain crab</name>
    <dbReference type="NCBI Taxonomy" id="88211"/>
    <lineage>
        <taxon>Eukaryota</taxon>
        <taxon>Metazoa</taxon>
        <taxon>Ecdysozoa</taxon>
        <taxon>Arthropoda</taxon>
        <taxon>Crustacea</taxon>
        <taxon>Multicrustacea</taxon>
        <taxon>Malacostraca</taxon>
        <taxon>Eumalacostraca</taxon>
        <taxon>Eucarida</taxon>
        <taxon>Decapoda</taxon>
        <taxon>Pleocyemata</taxon>
        <taxon>Anomura</taxon>
        <taxon>Galatheoidea</taxon>
        <taxon>Porcellanidae</taxon>
        <taxon>Petrolisthes</taxon>
    </lineage>
</organism>
<sequence>MLNCARQPADTTMGDSAMETCFPLEIWEVILQCLPFPDLLRAACVCYQWRHLARRICRLRCQYLPKRLLLELTYECSITTTTTHQHRHHQSIPTHITSTSKPPCNYYPTSTNNTCKLFDSFSSSSNLHTNSSSHISPHSSNTNHSSSSSSSHITPPDTRPPPAPACDTTVLRPAASTSQLTSQMSQAPISPYYLNTNTSTNQRPREDINLAECPDEEDTVDWLQVTKMLLQTRLTSRPQDCSVIRQAKGVLLLASSGGFLVLVERVGDGEGVVRVLGEEGRECHYALPGTINKVCVLEGGSDPPLVALSVERELRCLLVGPRLQSLTPLPLSPRLTVDSRLCCEGRTLLVSQLNEDYNLSVFRVNVVGMGVGVGVEGASAELTLLARINTATSPLLWDIWNGFVTTLVSSGHVLTYTLMGSLVGESPLYKDLRYPNPTLLSRGLVFSSTMTSRALLSYWHMDRDRDFWLLGESVLTSWVHRGAGAVGNASCRKDNNTTSQQRNDRVAEVDKDSISPRKYMEPSSSCMLSLAKVRVGAAVLQEVTVIHYRRGLVFCGTSQGHLLVYKILHEEGGLNNNIRFTDGRDGVASERRQGSPSAGEHRQLSSLGGRQNERINWGVMECCLPSLCLALAHRPVSRLTSHFALSSVIVAVADRDGNCQIVTIPYTDIL</sequence>
<dbReference type="Gene3D" id="1.20.1280.50">
    <property type="match status" value="1"/>
</dbReference>
<feature type="compositionally biased region" description="Basic and acidic residues" evidence="1">
    <location>
        <begin position="587"/>
        <end position="603"/>
    </location>
</feature>
<feature type="region of interest" description="Disordered" evidence="1">
    <location>
        <begin position="129"/>
        <end position="201"/>
    </location>
</feature>
<name>A0AAE1EXJ5_PETCI</name>
<feature type="compositionally biased region" description="Low complexity" evidence="1">
    <location>
        <begin position="129"/>
        <end position="156"/>
    </location>
</feature>
<feature type="region of interest" description="Disordered" evidence="1">
    <location>
        <begin position="490"/>
        <end position="513"/>
    </location>
</feature>
<dbReference type="Proteomes" id="UP001286313">
    <property type="component" value="Unassembled WGS sequence"/>
</dbReference>
<feature type="region of interest" description="Disordered" evidence="1">
    <location>
        <begin position="587"/>
        <end position="607"/>
    </location>
</feature>
<dbReference type="EMBL" id="JAWQEG010004058">
    <property type="protein sequence ID" value="KAK3863210.1"/>
    <property type="molecule type" value="Genomic_DNA"/>
</dbReference>
<gene>
    <name evidence="3" type="ORF">Pcinc_030986</name>
</gene>
<feature type="compositionally biased region" description="Basic and acidic residues" evidence="1">
    <location>
        <begin position="502"/>
        <end position="513"/>
    </location>
</feature>
<evidence type="ECO:0000313" key="3">
    <source>
        <dbReference type="EMBL" id="KAK3863210.1"/>
    </source>
</evidence>
<protein>
    <recommendedName>
        <fullName evidence="2">F-box domain-containing protein</fullName>
    </recommendedName>
</protein>
<feature type="compositionally biased region" description="Polar residues" evidence="1">
    <location>
        <begin position="175"/>
        <end position="201"/>
    </location>
</feature>